<comment type="subcellular location">
    <subcellularLocation>
        <location evidence="7">Secreted</location>
    </subcellularLocation>
    <subcellularLocation>
        <location evidence="7">Lysosome</location>
    </subcellularLocation>
</comment>
<keyword evidence="7" id="KW-0391">Immunity</keyword>
<dbReference type="Pfam" id="PF03227">
    <property type="entry name" value="GILT"/>
    <property type="match status" value="1"/>
</dbReference>
<gene>
    <name evidence="9" type="ORF">TREES_T100014673</name>
</gene>
<comment type="function">
    <text evidence="6">Lysosomal thiol reductase that can reduce protein disulfide bonds. May facilitate the complete unfolding of proteins destined for lysosomal degradation. Plays an important role in antigen processing. Facilitates the generation of MHC class II-restricted epitodes from disulfide bond-containing antigen by the endocytic reduction of disulfide bonds. Also facilitates MHC class I-restricted recognition of exogenous antigens containing disulfide bonds by CD8+ T-cells or crosspresentation.</text>
</comment>
<keyword evidence="4 7" id="KW-0732">Signal</keyword>
<reference evidence="10" key="1">
    <citation type="submission" date="2012-07" db="EMBL/GenBank/DDBJ databases">
        <title>Genome of the Chinese tree shrew, a rising model animal genetically related to primates.</title>
        <authorList>
            <person name="Zhang G."/>
            <person name="Fan Y."/>
            <person name="Yao Y."/>
            <person name="Huang Z."/>
        </authorList>
    </citation>
    <scope>NUCLEOTIDE SEQUENCE [LARGE SCALE GENOMIC DNA]</scope>
</reference>
<protein>
    <recommendedName>
        <fullName evidence="7">Gamma-interferon-inducible lysosomal thiol reductase</fullName>
        <ecNumber evidence="7">1.8.-.-</ecNumber>
    </recommendedName>
    <alternativeName>
        <fullName evidence="7">Gamma-interferon-inducible protein IP-30</fullName>
    </alternativeName>
</protein>
<keyword evidence="10" id="KW-1185">Reference proteome</keyword>
<proteinExistence type="inferred from homology"/>
<dbReference type="GO" id="GO:0016671">
    <property type="term" value="F:oxidoreductase activity, acting on a sulfur group of donors, disulfide as acceptor"/>
    <property type="evidence" value="ECO:0007669"/>
    <property type="project" value="UniProtKB-UniRule"/>
</dbReference>
<evidence type="ECO:0000256" key="2">
    <source>
        <dbReference type="ARBA" id="ARBA00011615"/>
    </source>
</evidence>
<evidence type="ECO:0000256" key="5">
    <source>
        <dbReference type="ARBA" id="ARBA00023180"/>
    </source>
</evidence>
<evidence type="ECO:0000256" key="3">
    <source>
        <dbReference type="ARBA" id="ARBA00022525"/>
    </source>
</evidence>
<dbReference type="STRING" id="246437.L9KWT3"/>
<name>L9KWT3_TUPCH</name>
<dbReference type="GO" id="GO:0002376">
    <property type="term" value="P:immune system process"/>
    <property type="evidence" value="ECO:0007669"/>
    <property type="project" value="UniProtKB-KW"/>
</dbReference>
<dbReference type="AlphaFoldDB" id="L9KWT3"/>
<feature type="chain" id="PRO_5004000232" description="Gamma-interferon-inducible lysosomal thiol reductase" evidence="8">
    <location>
        <begin position="24"/>
        <end position="297"/>
    </location>
</feature>
<evidence type="ECO:0000256" key="8">
    <source>
        <dbReference type="SAM" id="SignalP"/>
    </source>
</evidence>
<organism evidence="9 10">
    <name type="scientific">Tupaia chinensis</name>
    <name type="common">Chinese tree shrew</name>
    <name type="synonym">Tupaia belangeri chinensis</name>
    <dbReference type="NCBI Taxonomy" id="246437"/>
    <lineage>
        <taxon>Eukaryota</taxon>
        <taxon>Metazoa</taxon>
        <taxon>Chordata</taxon>
        <taxon>Craniata</taxon>
        <taxon>Vertebrata</taxon>
        <taxon>Euteleostomi</taxon>
        <taxon>Mammalia</taxon>
        <taxon>Eutheria</taxon>
        <taxon>Euarchontoglires</taxon>
        <taxon>Scandentia</taxon>
        <taxon>Tupaiidae</taxon>
        <taxon>Tupaia</taxon>
    </lineage>
</organism>
<dbReference type="Proteomes" id="UP000011518">
    <property type="component" value="Unassembled WGS sequence"/>
</dbReference>
<comment type="function">
    <text evidence="7">Lysosomal thiol reductase that can reduce protein disulfide bonds. Facilitates the complete unfolding of proteins destined for lysosomal degradation. Plays an important role in antigen processing.</text>
</comment>
<evidence type="ECO:0000256" key="6">
    <source>
        <dbReference type="ARBA" id="ARBA00059163"/>
    </source>
</evidence>
<dbReference type="GO" id="GO:0005576">
    <property type="term" value="C:extracellular region"/>
    <property type="evidence" value="ECO:0007669"/>
    <property type="project" value="UniProtKB-SubCell"/>
</dbReference>
<evidence type="ECO:0000313" key="9">
    <source>
        <dbReference type="EMBL" id="ELW67158.1"/>
    </source>
</evidence>
<dbReference type="InterPro" id="IPR004911">
    <property type="entry name" value="Interferon-induced_GILT"/>
</dbReference>
<dbReference type="eggNOG" id="KOG3160">
    <property type="taxonomic scope" value="Eukaryota"/>
</dbReference>
<dbReference type="InParanoid" id="L9KWT3"/>
<keyword evidence="3 7" id="KW-0964">Secreted</keyword>
<keyword evidence="7" id="KW-0676">Redox-active center</keyword>
<evidence type="ECO:0000256" key="4">
    <source>
        <dbReference type="ARBA" id="ARBA00022729"/>
    </source>
</evidence>
<keyword evidence="7" id="KW-1015">Disulfide bond</keyword>
<evidence type="ECO:0000313" key="10">
    <source>
        <dbReference type="Proteomes" id="UP000011518"/>
    </source>
</evidence>
<evidence type="ECO:0000256" key="7">
    <source>
        <dbReference type="RuleBase" id="RU369109"/>
    </source>
</evidence>
<comment type="similarity">
    <text evidence="1 7">Belongs to the GILT family.</text>
</comment>
<keyword evidence="7" id="KW-0560">Oxidoreductase</keyword>
<reference evidence="10" key="2">
    <citation type="journal article" date="2013" name="Nat. Commun.">
        <title>Genome of the Chinese tree shrew.</title>
        <authorList>
            <person name="Fan Y."/>
            <person name="Huang Z.Y."/>
            <person name="Cao C.C."/>
            <person name="Chen C.S."/>
            <person name="Chen Y.X."/>
            <person name="Fan D.D."/>
            <person name="He J."/>
            <person name="Hou H.L."/>
            <person name="Hu L."/>
            <person name="Hu X.T."/>
            <person name="Jiang X.T."/>
            <person name="Lai R."/>
            <person name="Lang Y.S."/>
            <person name="Liang B."/>
            <person name="Liao S.G."/>
            <person name="Mu D."/>
            <person name="Ma Y.Y."/>
            <person name="Niu Y.Y."/>
            <person name="Sun X.Q."/>
            <person name="Xia J.Q."/>
            <person name="Xiao J."/>
            <person name="Xiong Z.Q."/>
            <person name="Xu L."/>
            <person name="Yang L."/>
            <person name="Zhang Y."/>
            <person name="Zhao W."/>
            <person name="Zhao X.D."/>
            <person name="Zheng Y.T."/>
            <person name="Zhou J.M."/>
            <person name="Zhu Y.B."/>
            <person name="Zhang G.J."/>
            <person name="Wang J."/>
            <person name="Yao Y.G."/>
        </authorList>
    </citation>
    <scope>NUCLEOTIDE SEQUENCE [LARGE SCALE GENOMIC DNA]</scope>
</reference>
<dbReference type="PANTHER" id="PTHR13234">
    <property type="entry name" value="GAMMA-INTERFERON INDUCIBLE LYSOSOMAL THIOL REDUCTASE GILT"/>
    <property type="match status" value="1"/>
</dbReference>
<comment type="subunit">
    <text evidence="2 7">Dimer; disulfide-linked.</text>
</comment>
<feature type="signal peptide" evidence="8">
    <location>
        <begin position="1"/>
        <end position="23"/>
    </location>
</feature>
<dbReference type="GO" id="GO:0005764">
    <property type="term" value="C:lysosome"/>
    <property type="evidence" value="ECO:0007669"/>
    <property type="project" value="UniProtKB-SubCell"/>
</dbReference>
<sequence>MALSPLLPSLLLLLLSLEVLAGAQESRLETLPKGGLTCKSRDLCLRTPPIKKSDAPLINVSLYYEALCFGCRYFLVRELFPTWLLVREILNVTLVPYGNAEERNVTGKWEFVCQHGEEECKLNKVEACLLDQLEPVLAFLTIVCIEQMEDLEANLQPCLALYAPKMPLDAIMNCATGDRGTELLHINAQLTDALRPPHTYVPWVTVNGKPIEEQSQLLSLVCELYQVSWVGCSGISRVRDGGGLLAGRQLTPFSSRVTSHRLVLCSQRSQGSLLQVMPHRPEAAAGGGVTAQWPLFF</sequence>
<dbReference type="EMBL" id="KB320623">
    <property type="protein sequence ID" value="ELW67158.1"/>
    <property type="molecule type" value="Genomic_DNA"/>
</dbReference>
<keyword evidence="5 7" id="KW-0325">Glycoprotein</keyword>
<dbReference type="EC" id="1.8.-.-" evidence="7"/>
<accession>L9KWT3</accession>
<keyword evidence="7" id="KW-0458">Lysosome</keyword>
<dbReference type="PANTHER" id="PTHR13234:SF8">
    <property type="entry name" value="GAMMA-INTERFERON-INDUCIBLE LYSOSOMAL THIOL REDUCTASE"/>
    <property type="match status" value="1"/>
</dbReference>
<dbReference type="FunCoup" id="L9KWT3">
    <property type="interactions" value="302"/>
</dbReference>
<evidence type="ECO:0000256" key="1">
    <source>
        <dbReference type="ARBA" id="ARBA00005679"/>
    </source>
</evidence>